<protein>
    <submittedName>
        <fullName evidence="7">Guanylate kinase</fullName>
    </submittedName>
</protein>
<dbReference type="InterPro" id="IPR008144">
    <property type="entry name" value="Guanylate_kin-like_dom"/>
</dbReference>
<comment type="similarity">
    <text evidence="2">Belongs to the guanylate kinase family.</text>
</comment>
<dbReference type="GO" id="GO:0004385">
    <property type="term" value="F:GMP kinase activity"/>
    <property type="evidence" value="ECO:0007669"/>
    <property type="project" value="UniProtKB-EC"/>
</dbReference>
<keyword evidence="4 7" id="KW-0418">Kinase</keyword>
<dbReference type="Proteomes" id="UP000257317">
    <property type="component" value="Unassembled WGS sequence"/>
</dbReference>
<dbReference type="GO" id="GO:0005829">
    <property type="term" value="C:cytosol"/>
    <property type="evidence" value="ECO:0007669"/>
    <property type="project" value="TreeGrafter"/>
</dbReference>
<organism evidence="7 8">
    <name type="scientific">Lactobacillus rodentium</name>
    <dbReference type="NCBI Taxonomy" id="947835"/>
    <lineage>
        <taxon>Bacteria</taxon>
        <taxon>Bacillati</taxon>
        <taxon>Bacillota</taxon>
        <taxon>Bacilli</taxon>
        <taxon>Lactobacillales</taxon>
        <taxon>Lactobacillaceae</taxon>
        <taxon>Lactobacillus</taxon>
    </lineage>
</organism>
<evidence type="ECO:0000256" key="3">
    <source>
        <dbReference type="ARBA" id="ARBA00022679"/>
    </source>
</evidence>
<comment type="caution">
    <text evidence="7">The sequence shown here is derived from an EMBL/GenBank/DDBJ whole genome shotgun (WGS) entry which is preliminary data.</text>
</comment>
<sequence length="184" mass="21596">MQRIIIIAGPSGVGKTTVTDYLYKKYNIPRVITHTTRPMRTGEINGKSYYFETDDTFKKLHFFEHVKYGDYQYGSSREALEKAWRKNDLVTLIVETEGVASYLNKLGNKAYFLYLTVSDSKILKQRLIERGDDVQEIEKRINSQEYKRDLRLKPNLERFAHYIINDNLADTKEKLDKLITSLEK</sequence>
<evidence type="ECO:0000256" key="1">
    <source>
        <dbReference type="ARBA" id="ARBA00003531"/>
    </source>
</evidence>
<evidence type="ECO:0000259" key="6">
    <source>
        <dbReference type="PROSITE" id="PS50052"/>
    </source>
</evidence>
<evidence type="ECO:0000313" key="7">
    <source>
        <dbReference type="EMBL" id="GBG04126.1"/>
    </source>
</evidence>
<evidence type="ECO:0000256" key="4">
    <source>
        <dbReference type="ARBA" id="ARBA00022777"/>
    </source>
</evidence>
<dbReference type="AlphaFoldDB" id="A0A2Z6T664"/>
<comment type="catalytic activity">
    <reaction evidence="5">
        <text>GMP + ATP = GDP + ADP</text>
        <dbReference type="Rhea" id="RHEA:20780"/>
        <dbReference type="ChEBI" id="CHEBI:30616"/>
        <dbReference type="ChEBI" id="CHEBI:58115"/>
        <dbReference type="ChEBI" id="CHEBI:58189"/>
        <dbReference type="ChEBI" id="CHEBI:456216"/>
        <dbReference type="EC" id="2.7.4.8"/>
    </reaction>
</comment>
<accession>A0A2Z6T664</accession>
<dbReference type="SUPFAM" id="SSF52540">
    <property type="entry name" value="P-loop containing nucleoside triphosphate hydrolases"/>
    <property type="match status" value="1"/>
</dbReference>
<dbReference type="Gene3D" id="3.40.50.300">
    <property type="entry name" value="P-loop containing nucleotide triphosphate hydrolases"/>
    <property type="match status" value="1"/>
</dbReference>
<dbReference type="EMBL" id="BFBY01000001">
    <property type="protein sequence ID" value="GBG04126.1"/>
    <property type="molecule type" value="Genomic_DNA"/>
</dbReference>
<evidence type="ECO:0000256" key="5">
    <source>
        <dbReference type="ARBA" id="ARBA00048594"/>
    </source>
</evidence>
<reference evidence="8" key="1">
    <citation type="submission" date="2018-03" db="EMBL/GenBank/DDBJ databases">
        <title>New taxa in the Lactobacillus gasseri group.</title>
        <authorList>
            <person name="Tanizawa Y."/>
            <person name="Tohno M."/>
            <person name="Endo A."/>
            <person name="Arita M."/>
        </authorList>
    </citation>
    <scope>NUCLEOTIDE SEQUENCE [LARGE SCALE GENOMIC DNA]</scope>
    <source>
        <strain evidence="8">DSM 24759</strain>
    </source>
</reference>
<proteinExistence type="inferred from homology"/>
<dbReference type="RefSeq" id="WP_117117331.1">
    <property type="nucleotide sequence ID" value="NZ_BFBY01000001.1"/>
</dbReference>
<feature type="domain" description="Guanylate kinase-like" evidence="6">
    <location>
        <begin position="2"/>
        <end position="180"/>
    </location>
</feature>
<evidence type="ECO:0000313" key="8">
    <source>
        <dbReference type="Proteomes" id="UP000257317"/>
    </source>
</evidence>
<dbReference type="PROSITE" id="PS50052">
    <property type="entry name" value="GUANYLATE_KINASE_2"/>
    <property type="match status" value="1"/>
</dbReference>
<dbReference type="OrthoDB" id="1033810at2"/>
<dbReference type="InterPro" id="IPR027417">
    <property type="entry name" value="P-loop_NTPase"/>
</dbReference>
<name>A0A2Z6T664_9LACO</name>
<dbReference type="PANTHER" id="PTHR23117">
    <property type="entry name" value="GUANYLATE KINASE-RELATED"/>
    <property type="match status" value="1"/>
</dbReference>
<dbReference type="Pfam" id="PF00625">
    <property type="entry name" value="Guanylate_kin"/>
    <property type="match status" value="1"/>
</dbReference>
<dbReference type="InterPro" id="IPR008145">
    <property type="entry name" value="GK/Ca_channel_bsu"/>
</dbReference>
<gene>
    <name evidence="7" type="primary">gmk</name>
    <name evidence="7" type="ORF">LrDSM24759_00400</name>
</gene>
<comment type="function">
    <text evidence="1">Essential for recycling GMP and indirectly, cGMP.</text>
</comment>
<keyword evidence="3" id="KW-0808">Transferase</keyword>
<dbReference type="PANTHER" id="PTHR23117:SF13">
    <property type="entry name" value="GUANYLATE KINASE"/>
    <property type="match status" value="1"/>
</dbReference>
<keyword evidence="8" id="KW-1185">Reference proteome</keyword>
<dbReference type="CDD" id="cd00071">
    <property type="entry name" value="GMPK"/>
    <property type="match status" value="1"/>
</dbReference>
<dbReference type="SMART" id="SM00072">
    <property type="entry name" value="GuKc"/>
    <property type="match status" value="1"/>
</dbReference>
<evidence type="ECO:0000256" key="2">
    <source>
        <dbReference type="ARBA" id="ARBA00005790"/>
    </source>
</evidence>